<gene>
    <name evidence="2" type="ORF">NDI37_12805</name>
</gene>
<dbReference type="RefSeq" id="WP_348253489.1">
    <property type="nucleotide sequence ID" value="NZ_JAMPKK010000024.1"/>
</dbReference>
<name>A0ABV0JPK6_9CYAN</name>
<comment type="caution">
    <text evidence="2">The sequence shown here is derived from an EMBL/GenBank/DDBJ whole genome shotgun (WGS) entry which is preliminary data.</text>
</comment>
<reference evidence="2 3" key="1">
    <citation type="submission" date="2022-04" db="EMBL/GenBank/DDBJ databases">
        <title>Positive selection, recombination, and allopatry shape intraspecific diversity of widespread and dominant cyanobacteria.</title>
        <authorList>
            <person name="Wei J."/>
            <person name="Shu W."/>
            <person name="Hu C."/>
        </authorList>
    </citation>
    <scope>NUCLEOTIDE SEQUENCE [LARGE SCALE GENOMIC DNA]</scope>
    <source>
        <strain evidence="2 3">GB2-A5</strain>
    </source>
</reference>
<evidence type="ECO:0000256" key="1">
    <source>
        <dbReference type="SAM" id="MobiDB-lite"/>
    </source>
</evidence>
<proteinExistence type="predicted"/>
<accession>A0ABV0JPK6</accession>
<feature type="region of interest" description="Disordered" evidence="1">
    <location>
        <begin position="31"/>
        <end position="68"/>
    </location>
</feature>
<feature type="compositionally biased region" description="Polar residues" evidence="1">
    <location>
        <begin position="52"/>
        <end position="68"/>
    </location>
</feature>
<protein>
    <submittedName>
        <fullName evidence="2">Uncharacterized protein</fullName>
    </submittedName>
</protein>
<dbReference type="Proteomes" id="UP001442494">
    <property type="component" value="Unassembled WGS sequence"/>
</dbReference>
<dbReference type="EMBL" id="JAMPKK010000024">
    <property type="protein sequence ID" value="MEP0865347.1"/>
    <property type="molecule type" value="Genomic_DNA"/>
</dbReference>
<evidence type="ECO:0000313" key="3">
    <source>
        <dbReference type="Proteomes" id="UP001442494"/>
    </source>
</evidence>
<sequence>MSVLSSPAAMRSLPHCACRTPDALKQASRVRFHPDTKGFGDRGYQGIGKFHPNSQTPKTKPTRLSSLD</sequence>
<organism evidence="2 3">
    <name type="scientific">Funiculus sociatus GB2-A5</name>
    <dbReference type="NCBI Taxonomy" id="2933946"/>
    <lineage>
        <taxon>Bacteria</taxon>
        <taxon>Bacillati</taxon>
        <taxon>Cyanobacteriota</taxon>
        <taxon>Cyanophyceae</taxon>
        <taxon>Coleofasciculales</taxon>
        <taxon>Coleofasciculaceae</taxon>
        <taxon>Funiculus</taxon>
    </lineage>
</organism>
<evidence type="ECO:0000313" key="2">
    <source>
        <dbReference type="EMBL" id="MEP0865347.1"/>
    </source>
</evidence>
<keyword evidence="3" id="KW-1185">Reference proteome</keyword>